<evidence type="ECO:0000256" key="5">
    <source>
        <dbReference type="ARBA" id="ARBA00023136"/>
    </source>
</evidence>
<feature type="transmembrane region" description="Helical" evidence="8">
    <location>
        <begin position="368"/>
        <end position="391"/>
    </location>
</feature>
<dbReference type="EMBL" id="SDOV01000007">
    <property type="protein sequence ID" value="KAH7639743.1"/>
    <property type="molecule type" value="Genomic_DNA"/>
</dbReference>
<dbReference type="PANTHER" id="PTHR10926:SF0">
    <property type="entry name" value="CDC50, ISOFORM A"/>
    <property type="match status" value="1"/>
</dbReference>
<accession>A0A9D4SFG5</accession>
<comment type="similarity">
    <text evidence="2 6">Belongs to the CDC50/LEM3 family.</text>
</comment>
<organism evidence="9">
    <name type="scientific">Dermatophagoides farinae</name>
    <name type="common">American house dust mite</name>
    <dbReference type="NCBI Taxonomy" id="6954"/>
    <lineage>
        <taxon>Eukaryota</taxon>
        <taxon>Metazoa</taxon>
        <taxon>Ecdysozoa</taxon>
        <taxon>Arthropoda</taxon>
        <taxon>Chelicerata</taxon>
        <taxon>Arachnida</taxon>
        <taxon>Acari</taxon>
        <taxon>Acariformes</taxon>
        <taxon>Sarcoptiformes</taxon>
        <taxon>Astigmata</taxon>
        <taxon>Psoroptidia</taxon>
        <taxon>Analgoidea</taxon>
        <taxon>Pyroglyphidae</taxon>
        <taxon>Dermatophagoidinae</taxon>
        <taxon>Dermatophagoides</taxon>
    </lineage>
</organism>
<dbReference type="Pfam" id="PF03381">
    <property type="entry name" value="CDC50"/>
    <property type="match status" value="1"/>
</dbReference>
<comment type="caution">
    <text evidence="9">The sequence shown here is derived from an EMBL/GenBank/DDBJ whole genome shotgun (WGS) entry which is preliminary data.</text>
</comment>
<feature type="transmembrane region" description="Helical" evidence="8">
    <location>
        <begin position="72"/>
        <end position="92"/>
    </location>
</feature>
<comment type="subcellular location">
    <subcellularLocation>
        <location evidence="1">Membrane</location>
        <topology evidence="1">Multi-pass membrane protein</topology>
    </subcellularLocation>
</comment>
<dbReference type="Proteomes" id="UP000828236">
    <property type="component" value="Unassembled WGS sequence"/>
</dbReference>
<evidence type="ECO:0000256" key="8">
    <source>
        <dbReference type="SAM" id="Phobius"/>
    </source>
</evidence>
<gene>
    <name evidence="9" type="ORF">HUG17_3776</name>
</gene>
<feature type="region of interest" description="Disordered" evidence="7">
    <location>
        <begin position="1"/>
        <end position="52"/>
    </location>
</feature>
<evidence type="ECO:0000256" key="3">
    <source>
        <dbReference type="ARBA" id="ARBA00022692"/>
    </source>
</evidence>
<dbReference type="GO" id="GO:0005783">
    <property type="term" value="C:endoplasmic reticulum"/>
    <property type="evidence" value="ECO:0007669"/>
    <property type="project" value="TreeGrafter"/>
</dbReference>
<keyword evidence="5 6" id="KW-0472">Membrane</keyword>
<sequence>MANEYEINPNNGGGGGGGNSSNDQQQQHGQTTISNQRTKIKKHRLPVERSTNSRWKQQRLPAWQPMLKPTSVFISFIIFGLLCIVIGVIMYITNEKIREYIIDYTDCRRMNPVTGLNQSEYCRDRWKYQWDSCQCLLNFTITEPIDGPLFLYYSLDGFYQNHRRYVASIDHRQLMGEQCSLTSIRSNCYPYSDINGTIIAPCGAIANSMFSDTFQLRRIIVDNKNQYEKIYIWQKDICWPTDRQNLYRNPSNGFDSYAKPVNWSKNFYDDIILNDNNVAGHGYLNEHFMVWMRPAAFPKFRKLWGRIDVRSSIGKNDDDNNNHDDNQFEAGSYQLLIDYDYQTVSEHLRIPKKVIISNMSWMGGKNPFLSILYMIVGVILLLTAIIFLIVFNKIRWKDEMEIQHQLSSTNPQQQQQQQPEMKNHFQYYHSTSQ</sequence>
<evidence type="ECO:0000256" key="7">
    <source>
        <dbReference type="SAM" id="MobiDB-lite"/>
    </source>
</evidence>
<evidence type="ECO:0000256" key="6">
    <source>
        <dbReference type="PIRNR" id="PIRNR015840"/>
    </source>
</evidence>
<dbReference type="PANTHER" id="PTHR10926">
    <property type="entry name" value="CELL CYCLE CONTROL PROTEIN 50"/>
    <property type="match status" value="1"/>
</dbReference>
<evidence type="ECO:0000256" key="2">
    <source>
        <dbReference type="ARBA" id="ARBA00009457"/>
    </source>
</evidence>
<evidence type="ECO:0000313" key="9">
    <source>
        <dbReference type="EMBL" id="KAH7639743.1"/>
    </source>
</evidence>
<dbReference type="PIRSF" id="PIRSF015840">
    <property type="entry name" value="DUF284_TM_euk"/>
    <property type="match status" value="1"/>
</dbReference>
<evidence type="ECO:0000256" key="1">
    <source>
        <dbReference type="ARBA" id="ARBA00004141"/>
    </source>
</evidence>
<dbReference type="AlphaFoldDB" id="A0A9D4SFG5"/>
<dbReference type="GO" id="GO:0005794">
    <property type="term" value="C:Golgi apparatus"/>
    <property type="evidence" value="ECO:0007669"/>
    <property type="project" value="TreeGrafter"/>
</dbReference>
<keyword evidence="4 8" id="KW-1133">Transmembrane helix</keyword>
<name>A0A9D4SFG5_DERFA</name>
<proteinExistence type="inferred from homology"/>
<reference evidence="9" key="1">
    <citation type="submission" date="2020-06" db="EMBL/GenBank/DDBJ databases">
        <authorList>
            <person name="Ji K."/>
            <person name="Li J."/>
        </authorList>
    </citation>
    <scope>NUCLEOTIDE SEQUENCE</scope>
    <source>
        <strain evidence="9">JKM2019</strain>
        <tissue evidence="9">Whole body</tissue>
    </source>
</reference>
<protein>
    <recommendedName>
        <fullName evidence="10">Cell cycle control protein 50A-like</fullName>
    </recommendedName>
</protein>
<reference evidence="9" key="2">
    <citation type="journal article" date="2021" name="World Allergy Organ. J.">
        <title>Chromosome-level assembly of Dermatophagoides farinae genome and transcriptome reveals two novel allergens Der f 37 and Der f 39.</title>
        <authorList>
            <person name="Chen J."/>
            <person name="Cai Z."/>
            <person name="Fan D."/>
            <person name="Hu J."/>
            <person name="Hou Y."/>
            <person name="He Y."/>
            <person name="Zhang Z."/>
            <person name="Zhao Z."/>
            <person name="Gao P."/>
            <person name="Hu W."/>
            <person name="Sun J."/>
            <person name="Li J."/>
            <person name="Ji K."/>
        </authorList>
    </citation>
    <scope>NUCLEOTIDE SEQUENCE</scope>
    <source>
        <strain evidence="9">JKM2019</strain>
    </source>
</reference>
<dbReference type="InterPro" id="IPR005045">
    <property type="entry name" value="CDC50/LEM3_fam"/>
</dbReference>
<evidence type="ECO:0000256" key="4">
    <source>
        <dbReference type="ARBA" id="ARBA00022989"/>
    </source>
</evidence>
<dbReference type="GO" id="GO:0005886">
    <property type="term" value="C:plasma membrane"/>
    <property type="evidence" value="ECO:0007669"/>
    <property type="project" value="TreeGrafter"/>
</dbReference>
<evidence type="ECO:0008006" key="10">
    <source>
        <dbReference type="Google" id="ProtNLM"/>
    </source>
</evidence>
<feature type="compositionally biased region" description="Low complexity" evidence="7">
    <location>
        <begin position="20"/>
        <end position="36"/>
    </location>
</feature>
<keyword evidence="3 8" id="KW-0812">Transmembrane</keyword>